<dbReference type="EMBL" id="BAAANY010000009">
    <property type="protein sequence ID" value="GAA1675334.1"/>
    <property type="molecule type" value="Genomic_DNA"/>
</dbReference>
<dbReference type="SUPFAM" id="SSF51556">
    <property type="entry name" value="Metallo-dependent hydrolases"/>
    <property type="match status" value="1"/>
</dbReference>
<dbReference type="Gene3D" id="3.20.20.140">
    <property type="entry name" value="Metal-dependent hydrolases"/>
    <property type="match status" value="1"/>
</dbReference>
<evidence type="ECO:0000313" key="2">
    <source>
        <dbReference type="EMBL" id="GAA1675334.1"/>
    </source>
</evidence>
<dbReference type="InterPro" id="IPR057744">
    <property type="entry name" value="OTAase-like"/>
</dbReference>
<proteinExistence type="predicted"/>
<dbReference type="Pfam" id="PF01979">
    <property type="entry name" value="Amidohydro_1"/>
    <property type="match status" value="1"/>
</dbReference>
<dbReference type="RefSeq" id="WP_344310147.1">
    <property type="nucleotide sequence ID" value="NZ_BAAANY010000009.1"/>
</dbReference>
<protein>
    <submittedName>
        <fullName evidence="2">Amidohydrolase family protein</fullName>
    </submittedName>
</protein>
<dbReference type="Gene3D" id="2.30.40.10">
    <property type="entry name" value="Urease, subunit C, domain 1"/>
    <property type="match status" value="1"/>
</dbReference>
<accession>A0ABN2GR01</accession>
<dbReference type="PANTHER" id="PTHR43135:SF3">
    <property type="entry name" value="ALPHA-D-RIBOSE 1-METHYLPHOSPHONATE 5-TRIPHOSPHATE DIPHOSPHATASE"/>
    <property type="match status" value="1"/>
</dbReference>
<dbReference type="CDD" id="cd01299">
    <property type="entry name" value="Met_dep_hydrolase_A"/>
    <property type="match status" value="1"/>
</dbReference>
<comment type="caution">
    <text evidence="2">The sequence shown here is derived from an EMBL/GenBank/DDBJ whole genome shotgun (WGS) entry which is preliminary data.</text>
</comment>
<organism evidence="2 3">
    <name type="scientific">Fodinicola feengrottensis</name>
    <dbReference type="NCBI Taxonomy" id="435914"/>
    <lineage>
        <taxon>Bacteria</taxon>
        <taxon>Bacillati</taxon>
        <taxon>Actinomycetota</taxon>
        <taxon>Actinomycetes</taxon>
        <taxon>Mycobacteriales</taxon>
        <taxon>Fodinicola</taxon>
    </lineage>
</organism>
<name>A0ABN2GR01_9ACTN</name>
<keyword evidence="3" id="KW-1185">Reference proteome</keyword>
<reference evidence="2 3" key="1">
    <citation type="journal article" date="2019" name="Int. J. Syst. Evol. Microbiol.">
        <title>The Global Catalogue of Microorganisms (GCM) 10K type strain sequencing project: providing services to taxonomists for standard genome sequencing and annotation.</title>
        <authorList>
            <consortium name="The Broad Institute Genomics Platform"/>
            <consortium name="The Broad Institute Genome Sequencing Center for Infectious Disease"/>
            <person name="Wu L."/>
            <person name="Ma J."/>
        </authorList>
    </citation>
    <scope>NUCLEOTIDE SEQUENCE [LARGE SCALE GENOMIC DNA]</scope>
    <source>
        <strain evidence="2 3">JCM 14718</strain>
    </source>
</reference>
<evidence type="ECO:0000313" key="3">
    <source>
        <dbReference type="Proteomes" id="UP001500618"/>
    </source>
</evidence>
<dbReference type="Proteomes" id="UP001500618">
    <property type="component" value="Unassembled WGS sequence"/>
</dbReference>
<evidence type="ECO:0000259" key="1">
    <source>
        <dbReference type="Pfam" id="PF01979"/>
    </source>
</evidence>
<feature type="domain" description="Amidohydrolase-related" evidence="1">
    <location>
        <begin position="51"/>
        <end position="400"/>
    </location>
</feature>
<dbReference type="InterPro" id="IPR011059">
    <property type="entry name" value="Metal-dep_hydrolase_composite"/>
</dbReference>
<dbReference type="InterPro" id="IPR032466">
    <property type="entry name" value="Metal_Hydrolase"/>
</dbReference>
<sequence length="407" mass="42183">MARILFSGGKVFDGSGADPVAADLVVEGDRIVEIGAGLHGPEQVVDCTGMTLLPGLIDCHVHVTVSDVTIKSRVENPFSYQFYQAAQNLARTLAVGITTVRDAAGADLGIKKAVEDGLIPGPRMQIAVSMVSQTGGHGDGWMPSGLCLPLGVPHPGRPSGIADGPAEIRKVAREILRAGADVIKVATTGGVLSPTDDPRHTQLTPAELEVLVTEAAMQGRYVMAHAQGTEGIKNAVRAGIRSIEHGIYLDDEAIELMLANGTWLVPTLVAPVSVIRAAQAGASVPESAVRKSKEVIEVHVDSVRRAVAAGVKIAMGTDSGVGPHGTNLDELPLMAGCGMSPGQVLAATTSSAAELLGYGDQFGRLATGYRADLAIVAGDAYELNHLAANVSQVWKNGQLVARDGQLV</sequence>
<dbReference type="PANTHER" id="PTHR43135">
    <property type="entry name" value="ALPHA-D-RIBOSE 1-METHYLPHOSPHONATE 5-TRIPHOSPHATE DIPHOSPHATASE"/>
    <property type="match status" value="1"/>
</dbReference>
<dbReference type="InterPro" id="IPR006680">
    <property type="entry name" value="Amidohydro-rel"/>
</dbReference>
<dbReference type="SUPFAM" id="SSF51338">
    <property type="entry name" value="Composite domain of metallo-dependent hydrolases"/>
    <property type="match status" value="1"/>
</dbReference>
<dbReference type="InterPro" id="IPR051781">
    <property type="entry name" value="Metallo-dep_Hydrolase"/>
</dbReference>
<gene>
    <name evidence="2" type="ORF">GCM10009765_25820</name>
</gene>